<organism evidence="1 2">
    <name type="scientific">Brevibacterium siliguriense</name>
    <dbReference type="NCBI Taxonomy" id="1136497"/>
    <lineage>
        <taxon>Bacteria</taxon>
        <taxon>Bacillati</taxon>
        <taxon>Actinomycetota</taxon>
        <taxon>Actinomycetes</taxon>
        <taxon>Micrococcales</taxon>
        <taxon>Brevibacteriaceae</taxon>
        <taxon>Brevibacterium</taxon>
    </lineage>
</organism>
<dbReference type="InterPro" id="IPR006379">
    <property type="entry name" value="HAD-SF_hydro_IIB"/>
</dbReference>
<dbReference type="GO" id="GO:0005829">
    <property type="term" value="C:cytosol"/>
    <property type="evidence" value="ECO:0007669"/>
    <property type="project" value="TreeGrafter"/>
</dbReference>
<evidence type="ECO:0008006" key="3">
    <source>
        <dbReference type="Google" id="ProtNLM"/>
    </source>
</evidence>
<reference evidence="2" key="1">
    <citation type="submission" date="2016-10" db="EMBL/GenBank/DDBJ databases">
        <authorList>
            <person name="Varghese N."/>
            <person name="Submissions S."/>
        </authorList>
    </citation>
    <scope>NUCLEOTIDE SEQUENCE [LARGE SCALE GENOMIC DNA]</scope>
    <source>
        <strain evidence="2">DSM 23676</strain>
    </source>
</reference>
<dbReference type="AlphaFoldDB" id="A0A1H1P7X9"/>
<dbReference type="InterPro" id="IPR023214">
    <property type="entry name" value="HAD_sf"/>
</dbReference>
<proteinExistence type="predicted"/>
<dbReference type="RefSeq" id="WP_092010487.1">
    <property type="nucleotide sequence ID" value="NZ_LT629766.1"/>
</dbReference>
<dbReference type="InterPro" id="IPR036412">
    <property type="entry name" value="HAD-like_sf"/>
</dbReference>
<dbReference type="NCBIfam" id="TIGR01484">
    <property type="entry name" value="HAD-SF-IIB"/>
    <property type="match status" value="1"/>
</dbReference>
<keyword evidence="2" id="KW-1185">Reference proteome</keyword>
<dbReference type="Gene3D" id="3.30.1240.10">
    <property type="match status" value="1"/>
</dbReference>
<dbReference type="SUPFAM" id="SSF56784">
    <property type="entry name" value="HAD-like"/>
    <property type="match status" value="1"/>
</dbReference>
<sequence length="282" mass="30109">MRPPISPDILPPDDFDLGLVASDIDGTLLLNWKPISTATIDAIHRCQGAGIPFVLVTGRPMRWLAPIAEQVPDLGRVVCLNGAVVYDIASQSVVDAHTIDVPTLTEITAAVRVDHPEARFAYETLNGGFIDREFVTGRPREARIIDDVSELTGEDVVKVLVRLETSDSQAMHDLIDPLVDGTCHASFSEPDNGLVELAPLGITKAKTLEDLCDHLGVAQSQVMAFGDMPNDIEMLSWAGHGVAMGNALGSVKAIAAAVTEAVDDDGVARYLDAVLDARPNCP</sequence>
<dbReference type="PROSITE" id="PS01228">
    <property type="entry name" value="COF_1"/>
    <property type="match status" value="1"/>
</dbReference>
<dbReference type="Pfam" id="PF08282">
    <property type="entry name" value="Hydrolase_3"/>
    <property type="match status" value="1"/>
</dbReference>
<dbReference type="STRING" id="1136497.SAMN04489752_0916"/>
<dbReference type="InterPro" id="IPR000150">
    <property type="entry name" value="Cof"/>
</dbReference>
<dbReference type="GO" id="GO:0000287">
    <property type="term" value="F:magnesium ion binding"/>
    <property type="evidence" value="ECO:0007669"/>
    <property type="project" value="TreeGrafter"/>
</dbReference>
<dbReference type="EMBL" id="LT629766">
    <property type="protein sequence ID" value="SDS07150.1"/>
    <property type="molecule type" value="Genomic_DNA"/>
</dbReference>
<dbReference type="GO" id="GO:0016791">
    <property type="term" value="F:phosphatase activity"/>
    <property type="evidence" value="ECO:0007669"/>
    <property type="project" value="UniProtKB-ARBA"/>
</dbReference>
<dbReference type="OrthoDB" id="3180855at2"/>
<dbReference type="Gene3D" id="3.40.50.1000">
    <property type="entry name" value="HAD superfamily/HAD-like"/>
    <property type="match status" value="1"/>
</dbReference>
<evidence type="ECO:0000313" key="2">
    <source>
        <dbReference type="Proteomes" id="UP000199597"/>
    </source>
</evidence>
<protein>
    <recommendedName>
        <fullName evidence="3">Cof subfamily of IIB subfamily of haloacid dehalogenase superfamily/HAD-superfamily hydrolase, subfamily IIB</fullName>
    </recommendedName>
</protein>
<dbReference type="CDD" id="cd07516">
    <property type="entry name" value="HAD_Pase"/>
    <property type="match status" value="1"/>
</dbReference>
<dbReference type="Proteomes" id="UP000199597">
    <property type="component" value="Chromosome I"/>
</dbReference>
<evidence type="ECO:0000313" key="1">
    <source>
        <dbReference type="EMBL" id="SDS07150.1"/>
    </source>
</evidence>
<name>A0A1H1P7X9_9MICO</name>
<dbReference type="PANTHER" id="PTHR10000:SF8">
    <property type="entry name" value="HAD SUPERFAMILY HYDROLASE-LIKE, TYPE 3"/>
    <property type="match status" value="1"/>
</dbReference>
<accession>A0A1H1P7X9</accession>
<dbReference type="PANTHER" id="PTHR10000">
    <property type="entry name" value="PHOSPHOSERINE PHOSPHATASE"/>
    <property type="match status" value="1"/>
</dbReference>
<dbReference type="NCBIfam" id="TIGR00099">
    <property type="entry name" value="Cof-subfamily"/>
    <property type="match status" value="1"/>
</dbReference>
<gene>
    <name evidence="1" type="ORF">SAMN04489752_0916</name>
</gene>